<reference evidence="1 2" key="1">
    <citation type="journal article" date="2018" name="Sci. Rep.">
        <title>Genomic signatures of local adaptation to the degree of environmental predictability in rotifers.</title>
        <authorList>
            <person name="Franch-Gras L."/>
            <person name="Hahn C."/>
            <person name="Garcia-Roger E.M."/>
            <person name="Carmona M.J."/>
            <person name="Serra M."/>
            <person name="Gomez A."/>
        </authorList>
    </citation>
    <scope>NUCLEOTIDE SEQUENCE [LARGE SCALE GENOMIC DNA]</scope>
    <source>
        <strain evidence="1">HYR1</strain>
    </source>
</reference>
<protein>
    <submittedName>
        <fullName evidence="1">Uncharacterized protein</fullName>
    </submittedName>
</protein>
<keyword evidence="2" id="KW-1185">Reference proteome</keyword>
<comment type="caution">
    <text evidence="1">The sequence shown here is derived from an EMBL/GenBank/DDBJ whole genome shotgun (WGS) entry which is preliminary data.</text>
</comment>
<name>A0A3M7PEM4_BRAPC</name>
<organism evidence="1 2">
    <name type="scientific">Brachionus plicatilis</name>
    <name type="common">Marine rotifer</name>
    <name type="synonym">Brachionus muelleri</name>
    <dbReference type="NCBI Taxonomy" id="10195"/>
    <lineage>
        <taxon>Eukaryota</taxon>
        <taxon>Metazoa</taxon>
        <taxon>Spiralia</taxon>
        <taxon>Gnathifera</taxon>
        <taxon>Rotifera</taxon>
        <taxon>Eurotatoria</taxon>
        <taxon>Monogononta</taxon>
        <taxon>Pseudotrocha</taxon>
        <taxon>Ploima</taxon>
        <taxon>Brachionidae</taxon>
        <taxon>Brachionus</taxon>
    </lineage>
</organism>
<evidence type="ECO:0000313" key="1">
    <source>
        <dbReference type="EMBL" id="RMZ97561.1"/>
    </source>
</evidence>
<gene>
    <name evidence="1" type="ORF">BpHYR1_039872</name>
</gene>
<dbReference type="AlphaFoldDB" id="A0A3M7PEM4"/>
<accession>A0A3M7PEM4</accession>
<proteinExistence type="predicted"/>
<dbReference type="EMBL" id="REGN01011336">
    <property type="protein sequence ID" value="RMZ97561.1"/>
    <property type="molecule type" value="Genomic_DNA"/>
</dbReference>
<sequence>MFLKFYVILDFVYCTIKFSIDISIIIMSANNLVLSMFLIQFVCEFTVWLDEKFINFLSCLFQKSISKATGIAMKIYEFFVEPYQELSNGQINKTAL</sequence>
<evidence type="ECO:0000313" key="2">
    <source>
        <dbReference type="Proteomes" id="UP000276133"/>
    </source>
</evidence>
<dbReference type="Proteomes" id="UP000276133">
    <property type="component" value="Unassembled WGS sequence"/>
</dbReference>